<keyword evidence="3" id="KW-1185">Reference proteome</keyword>
<evidence type="ECO:0000259" key="1">
    <source>
        <dbReference type="Pfam" id="PF12706"/>
    </source>
</evidence>
<comment type="caution">
    <text evidence="2">The sequence shown here is derived from an EMBL/GenBank/DDBJ whole genome shotgun (WGS) entry which is preliminary data.</text>
</comment>
<evidence type="ECO:0000313" key="3">
    <source>
        <dbReference type="Proteomes" id="UP000373149"/>
    </source>
</evidence>
<sequence>MNLRLRLTLLGVGAMNSPRFAPAGLLLRCARQRAAFDGGPGAEPPPGRLAGWLVTDEQAELRSALGLRASARGVRIGAGDLELGTVRVRCLPVEHTSHPAYGYRIETGGPVAVWAPEFWEFPEWAAGADLMFAEAAAWDRPIRFRGGVGGHASVRSVADQAVRLGVRRLVLAHIGRPTLRAIDAGARPPFGEWGVEGRTYSLGFAAPASSAPLAS</sequence>
<dbReference type="AlphaFoldDB" id="A0A5N8X4C9"/>
<organism evidence="2 3">
    <name type="scientific">Streptomyces acidicola</name>
    <dbReference type="NCBI Taxonomy" id="2596892"/>
    <lineage>
        <taxon>Bacteria</taxon>
        <taxon>Bacillati</taxon>
        <taxon>Actinomycetota</taxon>
        <taxon>Actinomycetes</taxon>
        <taxon>Kitasatosporales</taxon>
        <taxon>Streptomycetaceae</taxon>
        <taxon>Streptomyces</taxon>
    </lineage>
</organism>
<feature type="domain" description="Metallo-beta-lactamase" evidence="1">
    <location>
        <begin position="80"/>
        <end position="174"/>
    </location>
</feature>
<dbReference type="InterPro" id="IPR036866">
    <property type="entry name" value="RibonucZ/Hydroxyglut_hydro"/>
</dbReference>
<dbReference type="Pfam" id="PF12706">
    <property type="entry name" value="Lactamase_B_2"/>
    <property type="match status" value="1"/>
</dbReference>
<name>A0A5N8X4C9_9ACTN</name>
<proteinExistence type="predicted"/>
<accession>A0A5N8X4C9</accession>
<protein>
    <recommendedName>
        <fullName evidence="1">Metallo-beta-lactamase domain-containing protein</fullName>
    </recommendedName>
</protein>
<dbReference type="SUPFAM" id="SSF56281">
    <property type="entry name" value="Metallo-hydrolase/oxidoreductase"/>
    <property type="match status" value="1"/>
</dbReference>
<evidence type="ECO:0000313" key="2">
    <source>
        <dbReference type="EMBL" id="MPY54419.1"/>
    </source>
</evidence>
<dbReference type="Gene3D" id="3.60.15.10">
    <property type="entry name" value="Ribonuclease Z/Hydroxyacylglutathione hydrolase-like"/>
    <property type="match status" value="1"/>
</dbReference>
<dbReference type="Proteomes" id="UP000373149">
    <property type="component" value="Unassembled WGS sequence"/>
</dbReference>
<reference evidence="2 3" key="1">
    <citation type="submission" date="2019-09" db="EMBL/GenBank/DDBJ databases">
        <authorList>
            <person name="Duangmal K."/>
            <person name="Teo W.F.A."/>
            <person name="Lipun K."/>
        </authorList>
    </citation>
    <scope>NUCLEOTIDE SEQUENCE [LARGE SCALE GENOMIC DNA]</scope>
    <source>
        <strain evidence="2 3">K1PN6</strain>
    </source>
</reference>
<dbReference type="InterPro" id="IPR001279">
    <property type="entry name" value="Metallo-B-lactamas"/>
</dbReference>
<gene>
    <name evidence="2" type="ORF">FPZ41_40025</name>
</gene>
<dbReference type="RefSeq" id="WP_152868948.1">
    <property type="nucleotide sequence ID" value="NZ_VMNX01000273.1"/>
</dbReference>
<dbReference type="EMBL" id="VMNX01000273">
    <property type="protein sequence ID" value="MPY54419.1"/>
    <property type="molecule type" value="Genomic_DNA"/>
</dbReference>